<evidence type="ECO:0000313" key="11">
    <source>
        <dbReference type="Proteomes" id="UP001201217"/>
    </source>
</evidence>
<dbReference type="InterPro" id="IPR013655">
    <property type="entry name" value="PAS_fold_3"/>
</dbReference>
<keyword evidence="11" id="KW-1185">Reference proteome</keyword>
<dbReference type="InterPro" id="IPR043128">
    <property type="entry name" value="Rev_trsase/Diguanyl_cyclase"/>
</dbReference>
<dbReference type="SMART" id="SM00052">
    <property type="entry name" value="EAL"/>
    <property type="match status" value="1"/>
</dbReference>
<dbReference type="InterPro" id="IPR000160">
    <property type="entry name" value="GGDEF_dom"/>
</dbReference>
<dbReference type="CDD" id="cd00130">
    <property type="entry name" value="PAS"/>
    <property type="match status" value="1"/>
</dbReference>
<evidence type="ECO:0000256" key="3">
    <source>
        <dbReference type="ARBA" id="ARBA00022989"/>
    </source>
</evidence>
<evidence type="ECO:0000259" key="8">
    <source>
        <dbReference type="PROSITE" id="PS50883"/>
    </source>
</evidence>
<dbReference type="InterPro" id="IPR035919">
    <property type="entry name" value="EAL_sf"/>
</dbReference>
<protein>
    <submittedName>
        <fullName evidence="10">EAL domain-containing protein</fullName>
    </submittedName>
</protein>
<evidence type="ECO:0000256" key="2">
    <source>
        <dbReference type="ARBA" id="ARBA00022692"/>
    </source>
</evidence>
<dbReference type="CDD" id="cd01948">
    <property type="entry name" value="EAL"/>
    <property type="match status" value="1"/>
</dbReference>
<dbReference type="Pfam" id="PF00563">
    <property type="entry name" value="EAL"/>
    <property type="match status" value="1"/>
</dbReference>
<dbReference type="PROSITE" id="PS50887">
    <property type="entry name" value="GGDEF"/>
    <property type="match status" value="1"/>
</dbReference>
<dbReference type="SUPFAM" id="SSF55785">
    <property type="entry name" value="PYP-like sensor domain (PAS domain)"/>
    <property type="match status" value="1"/>
</dbReference>
<evidence type="ECO:0000256" key="1">
    <source>
        <dbReference type="ARBA" id="ARBA00004370"/>
    </source>
</evidence>
<dbReference type="EMBL" id="JAKGTI010000001">
    <property type="protein sequence ID" value="MCF4097504.1"/>
    <property type="molecule type" value="Genomic_DNA"/>
</dbReference>
<dbReference type="SMART" id="SM00267">
    <property type="entry name" value="GGDEF"/>
    <property type="match status" value="1"/>
</dbReference>
<evidence type="ECO:0000259" key="9">
    <source>
        <dbReference type="PROSITE" id="PS50887"/>
    </source>
</evidence>
<accession>A0ABS9E3Q8</accession>
<comment type="caution">
    <text evidence="10">The sequence shown here is derived from an EMBL/GenBank/DDBJ whole genome shotgun (WGS) entry which is preliminary data.</text>
</comment>
<dbReference type="InterPro" id="IPR000700">
    <property type="entry name" value="PAS-assoc_C"/>
</dbReference>
<dbReference type="PROSITE" id="PS50113">
    <property type="entry name" value="PAC"/>
    <property type="match status" value="1"/>
</dbReference>
<dbReference type="Proteomes" id="UP001201217">
    <property type="component" value="Unassembled WGS sequence"/>
</dbReference>
<dbReference type="InterPro" id="IPR035965">
    <property type="entry name" value="PAS-like_dom_sf"/>
</dbReference>
<sequence length="837" mass="93387">MRAELEQTINANLQLVKGLVGVIASEPDMGQVRFSFLARALFDDSEQLHVLAGAPDLVVQMIYPFVGNEAVIGLNYREHEAQRDAALRARDTSELVLAGPVDLVQGGRGFIGRYPVFLNDFTGGKKFWGIVSAVIDEERLYEASGLLDEDLKLDVALRGHDGLGDVGSIFFGDQDMPQKNPVSVQVTLPNGSWSLLAIPKNGWAATAPNVWQLRAFLSVAFLIVLLPLLYSAHLMRLRGKQNKALAAREKQLELVHERLRVALSASAIGVWETNLRTGVNLWDDRTNELFGCEEVIYARSAADWEGALHPEDRELAKRQFQTAIATKGNVNSQFRIITPKGEVRYLQSRCSYYHAEGEDPKMVGVNWDVTEEVEMKNALLEAKKLAEGQNKELKSAHQQIEHLAMHDELTGLPNRRLLDQHLRMMQENAEEGIGLAILSIDLDRFKQINDTLGHRAGDATLCHFANALRANAPRDGFIGRVGGDEFVLVMPCDGRLDVLEKLAQRIIDAANQPLNFEGQVCRFGASVGVACTPDNAIEYSHLLVRSDIALYRAKQDGRNCCSFFTDELHTSILRTRELSEEILQGIEQSQFVPHYQPQFDAHSLSIIGVEALARWQHPERGVLSPVEFMDAADDLNVMDKLDEIILQRVLDDMAAWEAAGIHVPNASVNVSSSRLEHEDLIMSLSQFDIKPGQLTFELVETIFLDESKKIVDENLARIQDMGIDIDIDDFGTGHASIVGLLRLHPKRIKIDRQFVAPLTESAEQRRLIKSIIDMGKSLNIEVLAEGIEQEDQVRILRLLGCDAFQGFLFGHPMAADDMARFVKDHQVQARPSKMTVL</sequence>
<dbReference type="InterPro" id="IPR029787">
    <property type="entry name" value="Nucleotide_cyclase"/>
</dbReference>
<evidence type="ECO:0000256" key="4">
    <source>
        <dbReference type="ARBA" id="ARBA00023136"/>
    </source>
</evidence>
<gene>
    <name evidence="10" type="ORF">L1I42_03250</name>
</gene>
<dbReference type="Pfam" id="PF00990">
    <property type="entry name" value="GGDEF"/>
    <property type="match status" value="1"/>
</dbReference>
<dbReference type="NCBIfam" id="TIGR00229">
    <property type="entry name" value="sensory_box"/>
    <property type="match status" value="1"/>
</dbReference>
<dbReference type="Pfam" id="PF08447">
    <property type="entry name" value="PAS_3"/>
    <property type="match status" value="1"/>
</dbReference>
<dbReference type="InterPro" id="IPR052155">
    <property type="entry name" value="Biofilm_reg_signaling"/>
</dbReference>
<dbReference type="SUPFAM" id="SSF55073">
    <property type="entry name" value="Nucleotide cyclase"/>
    <property type="match status" value="1"/>
</dbReference>
<keyword evidence="2 5" id="KW-0812">Transmembrane</keyword>
<dbReference type="PANTHER" id="PTHR44757:SF2">
    <property type="entry name" value="BIOFILM ARCHITECTURE MAINTENANCE PROTEIN MBAA"/>
    <property type="match status" value="1"/>
</dbReference>
<feature type="domain" description="EAL" evidence="8">
    <location>
        <begin position="575"/>
        <end position="826"/>
    </location>
</feature>
<dbReference type="Gene3D" id="2.10.70.100">
    <property type="match status" value="1"/>
</dbReference>
<evidence type="ECO:0000256" key="5">
    <source>
        <dbReference type="SAM" id="Phobius"/>
    </source>
</evidence>
<evidence type="ECO:0000259" key="7">
    <source>
        <dbReference type="PROSITE" id="PS50839"/>
    </source>
</evidence>
<dbReference type="SUPFAM" id="SSF141868">
    <property type="entry name" value="EAL domain-like"/>
    <property type="match status" value="1"/>
</dbReference>
<evidence type="ECO:0000259" key="6">
    <source>
        <dbReference type="PROSITE" id="PS50113"/>
    </source>
</evidence>
<name>A0ABS9E3Q8_9HYPH</name>
<feature type="domain" description="PAC" evidence="6">
    <location>
        <begin position="330"/>
        <end position="381"/>
    </location>
</feature>
<feature type="domain" description="GGDEF" evidence="9">
    <location>
        <begin position="433"/>
        <end position="566"/>
    </location>
</feature>
<comment type="subcellular location">
    <subcellularLocation>
        <location evidence="1">Membrane</location>
    </subcellularLocation>
</comment>
<dbReference type="Gene3D" id="3.30.450.20">
    <property type="entry name" value="PAS domain"/>
    <property type="match status" value="1"/>
</dbReference>
<evidence type="ECO:0000313" key="10">
    <source>
        <dbReference type="EMBL" id="MCF4097504.1"/>
    </source>
</evidence>
<keyword evidence="3 5" id="KW-1133">Transmembrane helix</keyword>
<dbReference type="PANTHER" id="PTHR44757">
    <property type="entry name" value="DIGUANYLATE CYCLASE DGCP"/>
    <property type="match status" value="1"/>
</dbReference>
<dbReference type="Gene3D" id="3.30.70.270">
    <property type="match status" value="1"/>
</dbReference>
<dbReference type="Gene3D" id="3.20.20.450">
    <property type="entry name" value="EAL domain"/>
    <property type="match status" value="1"/>
</dbReference>
<dbReference type="CDD" id="cd01949">
    <property type="entry name" value="GGDEF"/>
    <property type="match status" value="1"/>
</dbReference>
<organism evidence="10 11">
    <name type="scientific">Maritalea mediterranea</name>
    <dbReference type="NCBI Taxonomy" id="2909667"/>
    <lineage>
        <taxon>Bacteria</taxon>
        <taxon>Pseudomonadati</taxon>
        <taxon>Pseudomonadota</taxon>
        <taxon>Alphaproteobacteria</taxon>
        <taxon>Hyphomicrobiales</taxon>
        <taxon>Devosiaceae</taxon>
        <taxon>Maritalea</taxon>
    </lineage>
</organism>
<dbReference type="SMART" id="SM00091">
    <property type="entry name" value="PAS"/>
    <property type="match status" value="1"/>
</dbReference>
<reference evidence="10 11" key="1">
    <citation type="submission" date="2022-01" db="EMBL/GenBank/DDBJ databases">
        <title>Maritalea mediterranea sp. nov., isolated from marine plastic residues from the Malva-rosa beach (Valencia, Spain).</title>
        <authorList>
            <person name="Vidal-Verdu A."/>
            <person name="Molina-Menor E."/>
            <person name="Pascual J."/>
            <person name="Pereto J."/>
            <person name="Porcar M."/>
        </authorList>
    </citation>
    <scope>NUCLEOTIDE SEQUENCE [LARGE SCALE GENOMIC DNA]</scope>
    <source>
        <strain evidence="10 11">P4.10X</strain>
    </source>
</reference>
<dbReference type="PROSITE" id="PS50839">
    <property type="entry name" value="CHASE"/>
    <property type="match status" value="1"/>
</dbReference>
<dbReference type="InterPro" id="IPR000014">
    <property type="entry name" value="PAS"/>
</dbReference>
<dbReference type="SMART" id="SM01079">
    <property type="entry name" value="CHASE"/>
    <property type="match status" value="1"/>
</dbReference>
<dbReference type="InterPro" id="IPR042240">
    <property type="entry name" value="CHASE_sf"/>
</dbReference>
<feature type="domain" description="CHASE" evidence="7">
    <location>
        <begin position="55"/>
        <end position="196"/>
    </location>
</feature>
<dbReference type="Gene3D" id="3.30.450.350">
    <property type="entry name" value="CHASE domain"/>
    <property type="match status" value="1"/>
</dbReference>
<proteinExistence type="predicted"/>
<dbReference type="InterPro" id="IPR001633">
    <property type="entry name" value="EAL_dom"/>
</dbReference>
<feature type="transmembrane region" description="Helical" evidence="5">
    <location>
        <begin position="211"/>
        <end position="230"/>
    </location>
</feature>
<dbReference type="NCBIfam" id="TIGR00254">
    <property type="entry name" value="GGDEF"/>
    <property type="match status" value="1"/>
</dbReference>
<dbReference type="InterPro" id="IPR006189">
    <property type="entry name" value="CHASE_dom"/>
</dbReference>
<dbReference type="PROSITE" id="PS50883">
    <property type="entry name" value="EAL"/>
    <property type="match status" value="1"/>
</dbReference>
<dbReference type="RefSeq" id="WP_236113068.1">
    <property type="nucleotide sequence ID" value="NZ_JAKGTI010000001.1"/>
</dbReference>
<keyword evidence="4 5" id="KW-0472">Membrane</keyword>
<dbReference type="Pfam" id="PF03924">
    <property type="entry name" value="CHASE"/>
    <property type="match status" value="1"/>
</dbReference>